<dbReference type="AlphaFoldDB" id="A0A6A6ZQ75"/>
<name>A0A6A6ZQ75_9PLEO</name>
<feature type="region of interest" description="Disordered" evidence="1">
    <location>
        <begin position="1"/>
        <end position="32"/>
    </location>
</feature>
<gene>
    <name evidence="2" type="ORF">CC86DRAFT_357320</name>
</gene>
<dbReference type="EMBL" id="MU006234">
    <property type="protein sequence ID" value="KAF2822457.1"/>
    <property type="molecule type" value="Genomic_DNA"/>
</dbReference>
<sequence>MSRTYRVPTTTSLAVSTTISKSPPRACPSSSTLVPLESSYSLASGEPDPLCIPCT</sequence>
<evidence type="ECO:0000313" key="3">
    <source>
        <dbReference type="Proteomes" id="UP000799424"/>
    </source>
</evidence>
<proteinExistence type="predicted"/>
<accession>A0A6A6ZQ75</accession>
<keyword evidence="3" id="KW-1185">Reference proteome</keyword>
<feature type="compositionally biased region" description="Polar residues" evidence="1">
    <location>
        <begin position="1"/>
        <end position="21"/>
    </location>
</feature>
<reference evidence="2" key="1">
    <citation type="journal article" date="2020" name="Stud. Mycol.">
        <title>101 Dothideomycetes genomes: a test case for predicting lifestyles and emergence of pathogens.</title>
        <authorList>
            <person name="Haridas S."/>
            <person name="Albert R."/>
            <person name="Binder M."/>
            <person name="Bloem J."/>
            <person name="Labutti K."/>
            <person name="Salamov A."/>
            <person name="Andreopoulos B."/>
            <person name="Baker S."/>
            <person name="Barry K."/>
            <person name="Bills G."/>
            <person name="Bluhm B."/>
            <person name="Cannon C."/>
            <person name="Castanera R."/>
            <person name="Culley D."/>
            <person name="Daum C."/>
            <person name="Ezra D."/>
            <person name="Gonzalez J."/>
            <person name="Henrissat B."/>
            <person name="Kuo A."/>
            <person name="Liang C."/>
            <person name="Lipzen A."/>
            <person name="Lutzoni F."/>
            <person name="Magnuson J."/>
            <person name="Mondo S."/>
            <person name="Nolan M."/>
            <person name="Ohm R."/>
            <person name="Pangilinan J."/>
            <person name="Park H.-J."/>
            <person name="Ramirez L."/>
            <person name="Alfaro M."/>
            <person name="Sun H."/>
            <person name="Tritt A."/>
            <person name="Yoshinaga Y."/>
            <person name="Zwiers L.-H."/>
            <person name="Turgeon B."/>
            <person name="Goodwin S."/>
            <person name="Spatafora J."/>
            <person name="Crous P."/>
            <person name="Grigoriev I."/>
        </authorList>
    </citation>
    <scope>NUCLEOTIDE SEQUENCE</scope>
    <source>
        <strain evidence="2">CBS 113818</strain>
    </source>
</reference>
<organism evidence="2 3">
    <name type="scientific">Ophiobolus disseminans</name>
    <dbReference type="NCBI Taxonomy" id="1469910"/>
    <lineage>
        <taxon>Eukaryota</taxon>
        <taxon>Fungi</taxon>
        <taxon>Dikarya</taxon>
        <taxon>Ascomycota</taxon>
        <taxon>Pezizomycotina</taxon>
        <taxon>Dothideomycetes</taxon>
        <taxon>Pleosporomycetidae</taxon>
        <taxon>Pleosporales</taxon>
        <taxon>Pleosporineae</taxon>
        <taxon>Phaeosphaeriaceae</taxon>
        <taxon>Ophiobolus</taxon>
    </lineage>
</organism>
<evidence type="ECO:0000256" key="1">
    <source>
        <dbReference type="SAM" id="MobiDB-lite"/>
    </source>
</evidence>
<protein>
    <submittedName>
        <fullName evidence="2">Uncharacterized protein</fullName>
    </submittedName>
</protein>
<dbReference type="Proteomes" id="UP000799424">
    <property type="component" value="Unassembled WGS sequence"/>
</dbReference>
<evidence type="ECO:0000313" key="2">
    <source>
        <dbReference type="EMBL" id="KAF2822457.1"/>
    </source>
</evidence>